<accession>A0ABR1Z0Z5</accession>
<comment type="function">
    <text evidence="1 15">N-acetylglutamate synthase involved in arginine biosynthesis.</text>
</comment>
<feature type="domain" description="N-acetyltransferase" evidence="18">
    <location>
        <begin position="555"/>
        <end position="725"/>
    </location>
</feature>
<feature type="compositionally biased region" description="Basic and acidic residues" evidence="16">
    <location>
        <begin position="59"/>
        <end position="76"/>
    </location>
</feature>
<evidence type="ECO:0000256" key="14">
    <source>
        <dbReference type="ARBA" id="ARBA00048372"/>
    </source>
</evidence>
<dbReference type="Pfam" id="PF04768">
    <property type="entry name" value="NAT"/>
    <property type="match status" value="1"/>
</dbReference>
<evidence type="ECO:0000256" key="7">
    <source>
        <dbReference type="ARBA" id="ARBA00022605"/>
    </source>
</evidence>
<feature type="region of interest" description="Disordered" evidence="16">
    <location>
        <begin position="542"/>
        <end position="562"/>
    </location>
</feature>
<comment type="pathway">
    <text evidence="3 15">Amino-acid biosynthesis; L-arginine biosynthesis; N(2)-acetyl-L-ornithine from L-glutamate: step 1/4.</text>
</comment>
<dbReference type="PANTHER" id="PTHR23342:SF4">
    <property type="entry name" value="AMINO-ACID ACETYLTRANSFERASE, MITOCHONDRIAL"/>
    <property type="match status" value="1"/>
</dbReference>
<evidence type="ECO:0000256" key="1">
    <source>
        <dbReference type="ARBA" id="ARBA00002294"/>
    </source>
</evidence>
<evidence type="ECO:0000256" key="6">
    <source>
        <dbReference type="ARBA" id="ARBA00018802"/>
    </source>
</evidence>
<dbReference type="PANTHER" id="PTHR23342">
    <property type="entry name" value="N-ACETYLGLUTAMATE SYNTHASE"/>
    <property type="match status" value="1"/>
</dbReference>
<dbReference type="EC" id="2.3.1.1" evidence="5 15"/>
<feature type="signal peptide" evidence="17">
    <location>
        <begin position="1"/>
        <end position="25"/>
    </location>
</feature>
<evidence type="ECO:0000256" key="17">
    <source>
        <dbReference type="SAM" id="SignalP"/>
    </source>
</evidence>
<evidence type="ECO:0000256" key="12">
    <source>
        <dbReference type="ARBA" id="ARBA00030346"/>
    </source>
</evidence>
<keyword evidence="8 15" id="KW-0808">Transferase</keyword>
<keyword evidence="17" id="KW-0732">Signal</keyword>
<sequence length="734" mass="82120">MPLLLFPSLLQIFVEILLHLRTRNADEFLQQHTSEANEPPFAYQRCPAFARSIGSSVRYESHHDESPAKPHAVKPEDIDHEREFILSVLSTSATKRDARSFLARYDPQTRKKSAQKVAKRFQELDQASAAAAEEHNGWRLKQTGVNLGTLYKPSKAMQETPVFTHQKLEEKLPDEKTSVPLHIALVKVRAVDLWDPSTLYGVSLTLGQLVRLGLSIAVVVDPDEDTTPEVPDKINNEWRAKVNEQAHRLVHSLRRYTPGGAVCIHDSLSVSPQEQESPSPFAVRGGVQVEYPNLLIPLLQGGVIPVIPPIAYTKENFTVTRVQPDDVLLALTREFSGINKHAEKKVTFKTEEPISLERIIVLDPLGGIPFPDRNDRAHVFINLEQEYPEIRQDLIQAQEAIGKQLNDGSAQGSILGSSNPFSQFTEQEIASLPPVNPRILDSRYKPSRHLKNLDLVQRSLAILPPSSSAIIITPTEVAISATARHSSTPGVQTRRQKNPLIHNLLTDKPMVSSSHPDSPIAQIPDIMPATFVKRGMPLTVIPDPRREPWRPPKPGETTLSLDDPRIDIPRLVHLIEDSFGRKLNVQHYLNRVKNKLAGIIIAGEYEGGAIITWEDPPPSSDPNAPPRQPVPYLDKFAVLKRCQGSGGVADIVFKAMVRGCLPDGVVWRSRRDNPVNKWYFERSTGTQKLAAWDGSLWTMFWTTEGVEKNHELWRDYKGVCRGIRASWKDSGAPD</sequence>
<keyword evidence="11 15" id="KW-0012">Acyltransferase</keyword>
<protein>
    <recommendedName>
        <fullName evidence="6 15">Amino-acid acetyltransferase, mitochondrial</fullName>
        <ecNumber evidence="5 15">2.3.1.1</ecNumber>
    </recommendedName>
    <alternativeName>
        <fullName evidence="12 15">Glutamate N-acetyltransferase</fullName>
    </alternativeName>
    <alternativeName>
        <fullName evidence="13 15">N-acetylglutamate synthase</fullName>
    </alternativeName>
</protein>
<proteinExistence type="inferred from homology"/>
<evidence type="ECO:0000256" key="9">
    <source>
        <dbReference type="ARBA" id="ARBA00022946"/>
    </source>
</evidence>
<reference evidence="19 20" key="1">
    <citation type="submission" date="2024-04" db="EMBL/GenBank/DDBJ databases">
        <title>Phyllosticta paracitricarpa is synonymous to the EU quarantine fungus P. citricarpa based on phylogenomic analyses.</title>
        <authorList>
            <consortium name="Lawrence Berkeley National Laboratory"/>
            <person name="Van Ingen-Buijs V.A."/>
            <person name="Van Westerhoven A.C."/>
            <person name="Haridas S."/>
            <person name="Skiadas P."/>
            <person name="Martin F."/>
            <person name="Groenewald J.Z."/>
            <person name="Crous P.W."/>
            <person name="Seidl M.F."/>
        </authorList>
    </citation>
    <scope>NUCLEOTIDE SEQUENCE [LARGE SCALE GENOMIC DNA]</scope>
    <source>
        <strain evidence="19 20">CBS 123374</strain>
    </source>
</reference>
<dbReference type="InterPro" id="IPR011190">
    <property type="entry name" value="GlcNAc_Synth_fun"/>
</dbReference>
<comment type="subcellular location">
    <subcellularLocation>
        <location evidence="2 15">Mitochondrion</location>
    </subcellularLocation>
</comment>
<dbReference type="EMBL" id="JBBWRZ010000002">
    <property type="protein sequence ID" value="KAK8244639.1"/>
    <property type="molecule type" value="Genomic_DNA"/>
</dbReference>
<evidence type="ECO:0000313" key="20">
    <source>
        <dbReference type="Proteomes" id="UP001492380"/>
    </source>
</evidence>
<evidence type="ECO:0000256" key="5">
    <source>
        <dbReference type="ARBA" id="ARBA00012697"/>
    </source>
</evidence>
<evidence type="ECO:0000256" key="13">
    <source>
        <dbReference type="ARBA" id="ARBA00033251"/>
    </source>
</evidence>
<evidence type="ECO:0000256" key="8">
    <source>
        <dbReference type="ARBA" id="ARBA00022679"/>
    </source>
</evidence>
<organism evidence="19 20">
    <name type="scientific">Phyllosticta capitalensis</name>
    <dbReference type="NCBI Taxonomy" id="121624"/>
    <lineage>
        <taxon>Eukaryota</taxon>
        <taxon>Fungi</taxon>
        <taxon>Dikarya</taxon>
        <taxon>Ascomycota</taxon>
        <taxon>Pezizomycotina</taxon>
        <taxon>Dothideomycetes</taxon>
        <taxon>Dothideomycetes incertae sedis</taxon>
        <taxon>Botryosphaeriales</taxon>
        <taxon>Phyllostictaceae</taxon>
        <taxon>Phyllosticta</taxon>
    </lineage>
</organism>
<evidence type="ECO:0000256" key="16">
    <source>
        <dbReference type="SAM" id="MobiDB-lite"/>
    </source>
</evidence>
<evidence type="ECO:0000256" key="4">
    <source>
        <dbReference type="ARBA" id="ARBA00008694"/>
    </source>
</evidence>
<comment type="caution">
    <text evidence="19">The sequence shown here is derived from an EMBL/GenBank/DDBJ whole genome shotgun (WGS) entry which is preliminary data.</text>
</comment>
<comment type="similarity">
    <text evidence="4 15">Belongs to the acetyltransferase family.</text>
</comment>
<comment type="catalytic activity">
    <reaction evidence="14 15">
        <text>L-glutamate + acetyl-CoA = N-acetyl-L-glutamate + CoA + H(+)</text>
        <dbReference type="Rhea" id="RHEA:24292"/>
        <dbReference type="ChEBI" id="CHEBI:15378"/>
        <dbReference type="ChEBI" id="CHEBI:29985"/>
        <dbReference type="ChEBI" id="CHEBI:44337"/>
        <dbReference type="ChEBI" id="CHEBI:57287"/>
        <dbReference type="ChEBI" id="CHEBI:57288"/>
        <dbReference type="EC" id="2.3.1.1"/>
    </reaction>
</comment>
<keyword evidence="20" id="KW-1185">Reference proteome</keyword>
<feature type="region of interest" description="Disordered" evidence="16">
    <location>
        <begin position="57"/>
        <end position="76"/>
    </location>
</feature>
<dbReference type="InterPro" id="IPR006855">
    <property type="entry name" value="Vertebrate-like_GNAT_dom"/>
</dbReference>
<evidence type="ECO:0000256" key="2">
    <source>
        <dbReference type="ARBA" id="ARBA00004173"/>
    </source>
</evidence>
<dbReference type="Proteomes" id="UP001492380">
    <property type="component" value="Unassembled WGS sequence"/>
</dbReference>
<evidence type="ECO:0000256" key="11">
    <source>
        <dbReference type="ARBA" id="ARBA00023315"/>
    </source>
</evidence>
<keyword evidence="7 15" id="KW-0028">Amino-acid biosynthesis</keyword>
<evidence type="ECO:0000259" key="18">
    <source>
        <dbReference type="PROSITE" id="PS51731"/>
    </source>
</evidence>
<evidence type="ECO:0000313" key="19">
    <source>
        <dbReference type="EMBL" id="KAK8244639.1"/>
    </source>
</evidence>
<dbReference type="Gene3D" id="3.40.630.30">
    <property type="match status" value="1"/>
</dbReference>
<evidence type="ECO:0000256" key="15">
    <source>
        <dbReference type="PIRNR" id="PIRNR007892"/>
    </source>
</evidence>
<dbReference type="PIRSF" id="PIRSF007892">
    <property type="entry name" value="NAGS_fungal"/>
    <property type="match status" value="1"/>
</dbReference>
<keyword evidence="9" id="KW-0809">Transit peptide</keyword>
<keyword evidence="10 15" id="KW-0496">Mitochondrion</keyword>
<gene>
    <name evidence="19" type="ORF">HDK90DRAFT_522993</name>
</gene>
<name>A0ABR1Z0Z5_9PEZI</name>
<evidence type="ECO:0000256" key="3">
    <source>
        <dbReference type="ARBA" id="ARBA00004925"/>
    </source>
</evidence>
<feature type="chain" id="PRO_5045438185" description="Amino-acid acetyltransferase, mitochondrial" evidence="17">
    <location>
        <begin position="26"/>
        <end position="734"/>
    </location>
</feature>
<dbReference type="PROSITE" id="PS51731">
    <property type="entry name" value="GNAT_NAGS"/>
    <property type="match status" value="1"/>
</dbReference>
<evidence type="ECO:0000256" key="10">
    <source>
        <dbReference type="ARBA" id="ARBA00023128"/>
    </source>
</evidence>